<evidence type="ECO:0000313" key="6">
    <source>
        <dbReference type="Proteomes" id="UP000005240"/>
    </source>
</evidence>
<feature type="domain" description="DDE Tnp4" evidence="3">
    <location>
        <begin position="88"/>
        <end position="218"/>
    </location>
</feature>
<keyword evidence="6" id="KW-1185">Reference proteome</keyword>
<dbReference type="PANTHER" id="PTHR48471">
    <property type="entry name" value="DDE TNP4 DOMAIN-CONTAINING PROTEIN"/>
    <property type="match status" value="1"/>
</dbReference>
<dbReference type="Proteomes" id="UP000005240">
    <property type="component" value="Unassembled WGS sequence"/>
</dbReference>
<accession>A0A180GP47</accession>
<evidence type="ECO:0000313" key="4">
    <source>
        <dbReference type="EMBL" id="OAV94304.1"/>
    </source>
</evidence>
<dbReference type="AlphaFoldDB" id="A0A180GP47"/>
<gene>
    <name evidence="4" type="ORF">PTTG_00052</name>
</gene>
<dbReference type="OrthoDB" id="78198at2759"/>
<dbReference type="PANTHER" id="PTHR48471:SF1">
    <property type="entry name" value="DDE TNP4 DOMAIN-CONTAINING PROTEIN"/>
    <property type="match status" value="1"/>
</dbReference>
<reference evidence="4" key="2">
    <citation type="submission" date="2016-05" db="EMBL/GenBank/DDBJ databases">
        <title>Comparative analysis highlights variable genome content of wheat rusts and divergence of the mating loci.</title>
        <authorList>
            <person name="Cuomo C.A."/>
            <person name="Bakkeren G."/>
            <person name="Szabo L."/>
            <person name="Khalil H."/>
            <person name="Joly D."/>
            <person name="Goldberg J."/>
            <person name="Young S."/>
            <person name="Zeng Q."/>
            <person name="Fellers J."/>
        </authorList>
    </citation>
    <scope>NUCLEOTIDE SEQUENCE [LARGE SCALE GENOMIC DNA]</scope>
    <source>
        <strain evidence="4">1-1 BBBD Race 1</strain>
    </source>
</reference>
<comment type="cofactor">
    <cofactor evidence="1">
        <name>a divalent metal cation</name>
        <dbReference type="ChEBI" id="CHEBI:60240"/>
    </cofactor>
</comment>
<name>A0A180GP47_PUCT1</name>
<organism evidence="4">
    <name type="scientific">Puccinia triticina (isolate 1-1 / race 1 (BBBD))</name>
    <name type="common">Brown leaf rust fungus</name>
    <dbReference type="NCBI Taxonomy" id="630390"/>
    <lineage>
        <taxon>Eukaryota</taxon>
        <taxon>Fungi</taxon>
        <taxon>Dikarya</taxon>
        <taxon>Basidiomycota</taxon>
        <taxon>Pucciniomycotina</taxon>
        <taxon>Pucciniomycetes</taxon>
        <taxon>Pucciniales</taxon>
        <taxon>Pucciniaceae</taxon>
        <taxon>Puccinia</taxon>
    </lineage>
</organism>
<keyword evidence="2" id="KW-0479">Metal-binding</keyword>
<dbReference type="EMBL" id="ADAS02000041">
    <property type="protein sequence ID" value="OAV94304.1"/>
    <property type="molecule type" value="Genomic_DNA"/>
</dbReference>
<dbReference type="Pfam" id="PF13359">
    <property type="entry name" value="DDE_Tnp_4"/>
    <property type="match status" value="1"/>
</dbReference>
<evidence type="ECO:0000259" key="3">
    <source>
        <dbReference type="Pfam" id="PF13359"/>
    </source>
</evidence>
<protein>
    <submittedName>
        <fullName evidence="5">DDE Tnp4 domain-containing protein</fullName>
    </submittedName>
</protein>
<reference evidence="5 6" key="3">
    <citation type="journal article" date="2017" name="G3 (Bethesda)">
        <title>Comparative analysis highlights variable genome content of wheat rusts and divergence of the mating loci.</title>
        <authorList>
            <person name="Cuomo C.A."/>
            <person name="Bakkeren G."/>
            <person name="Khalil H.B."/>
            <person name="Panwar V."/>
            <person name="Joly D."/>
            <person name="Linning R."/>
            <person name="Sakthikumar S."/>
            <person name="Song X."/>
            <person name="Adiconis X."/>
            <person name="Fan L."/>
            <person name="Goldberg J.M."/>
            <person name="Levin J.Z."/>
            <person name="Young S."/>
            <person name="Zeng Q."/>
            <person name="Anikster Y."/>
            <person name="Bruce M."/>
            <person name="Wang M."/>
            <person name="Yin C."/>
            <person name="McCallum B."/>
            <person name="Szabo L.J."/>
            <person name="Hulbert S."/>
            <person name="Chen X."/>
            <person name="Fellers J.P."/>
        </authorList>
    </citation>
    <scope>NUCLEOTIDE SEQUENCE</scope>
    <source>
        <strain evidence="5">isolate 1-1 / race 1 (BBBD)</strain>
        <strain evidence="6">Isolate 1-1 / race 1 (BBBD)</strain>
    </source>
</reference>
<dbReference type="GO" id="GO:0046872">
    <property type="term" value="F:metal ion binding"/>
    <property type="evidence" value="ECO:0007669"/>
    <property type="project" value="UniProtKB-KW"/>
</dbReference>
<evidence type="ECO:0000256" key="2">
    <source>
        <dbReference type="ARBA" id="ARBA00022723"/>
    </source>
</evidence>
<evidence type="ECO:0000313" key="5">
    <source>
        <dbReference type="EnsemblFungi" id="PTTG_00052-t43_1-p1"/>
    </source>
</evidence>
<sequence length="269" mass="30958">MAQYTLQQLFAITAAVCTCNLQHAPFCLISGLKDLNIGRISWPSREATCEYYGSLIKQKYPLLEKCIGFIDGLNLPVNVADNKDNILTFAPDGTIIHAILNVPGSWHNSTIAERLYGKLMNKTPPGYQVISDTAFQCCTDRLDYRILAPMKRGDWLPEDPVDFARLKVLNKQLVSARQAAEWGMHAIQGLFSRLKLPLPPTDHEFREEFLELCVRLHQVRCWSVHINQTQIVYQAVEDEHVILGRLFHQMLFPDSQRRCWISRYYHGWL</sequence>
<reference evidence="5" key="4">
    <citation type="submission" date="2025-05" db="UniProtKB">
        <authorList>
            <consortium name="EnsemblFungi"/>
        </authorList>
    </citation>
    <scope>IDENTIFICATION</scope>
    <source>
        <strain evidence="5">isolate 1-1 / race 1 (BBBD)</strain>
    </source>
</reference>
<dbReference type="EnsemblFungi" id="PTTG_00052-t43_1">
    <property type="protein sequence ID" value="PTTG_00052-t43_1-p1"/>
    <property type="gene ID" value="PTTG_00052"/>
</dbReference>
<reference evidence="4" key="1">
    <citation type="submission" date="2009-11" db="EMBL/GenBank/DDBJ databases">
        <authorList>
            <consortium name="The Broad Institute Genome Sequencing Platform"/>
            <person name="Ward D."/>
            <person name="Feldgarden M."/>
            <person name="Earl A."/>
            <person name="Young S.K."/>
            <person name="Zeng Q."/>
            <person name="Koehrsen M."/>
            <person name="Alvarado L."/>
            <person name="Berlin A."/>
            <person name="Bochicchio J."/>
            <person name="Borenstein D."/>
            <person name="Chapman S.B."/>
            <person name="Chen Z."/>
            <person name="Engels R."/>
            <person name="Freedman E."/>
            <person name="Gellesch M."/>
            <person name="Goldberg J."/>
            <person name="Griggs A."/>
            <person name="Gujja S."/>
            <person name="Heilman E."/>
            <person name="Heiman D."/>
            <person name="Hepburn T."/>
            <person name="Howarth C."/>
            <person name="Jen D."/>
            <person name="Larson L."/>
            <person name="Lewis B."/>
            <person name="Mehta T."/>
            <person name="Park D."/>
            <person name="Pearson M."/>
            <person name="Roberts A."/>
            <person name="Saif S."/>
            <person name="Shea T."/>
            <person name="Shenoy N."/>
            <person name="Sisk P."/>
            <person name="Stolte C."/>
            <person name="Sykes S."/>
            <person name="Thomson T."/>
            <person name="Walk T."/>
            <person name="White J."/>
            <person name="Yandava C."/>
            <person name="Izard J."/>
            <person name="Baranova O.V."/>
            <person name="Blanton J.M."/>
            <person name="Tanner A.C."/>
            <person name="Dewhirst F.E."/>
            <person name="Haas B."/>
            <person name="Nusbaum C."/>
            <person name="Birren B."/>
        </authorList>
    </citation>
    <scope>NUCLEOTIDE SEQUENCE [LARGE SCALE GENOMIC DNA]</scope>
    <source>
        <strain evidence="4">1-1 BBBD Race 1</strain>
    </source>
</reference>
<dbReference type="VEuPathDB" id="FungiDB:PTTG_00052"/>
<dbReference type="InterPro" id="IPR027806">
    <property type="entry name" value="HARBI1_dom"/>
</dbReference>
<evidence type="ECO:0000256" key="1">
    <source>
        <dbReference type="ARBA" id="ARBA00001968"/>
    </source>
</evidence>
<proteinExistence type="predicted"/>